<gene>
    <name evidence="3" type="ORF">OHA16_03990</name>
</gene>
<reference evidence="3" key="1">
    <citation type="submission" date="2022-10" db="EMBL/GenBank/DDBJ databases">
        <title>The complete genomes of actinobacterial strains from the NBC collection.</title>
        <authorList>
            <person name="Joergensen T.S."/>
            <person name="Alvarez Arevalo M."/>
            <person name="Sterndorff E.B."/>
            <person name="Faurdal D."/>
            <person name="Vuksanovic O."/>
            <person name="Mourched A.-S."/>
            <person name="Charusanti P."/>
            <person name="Shaw S."/>
            <person name="Blin K."/>
            <person name="Weber T."/>
        </authorList>
    </citation>
    <scope>NUCLEOTIDE SEQUENCE</scope>
    <source>
        <strain evidence="3">NBC_00222</strain>
    </source>
</reference>
<organism evidence="3 4">
    <name type="scientific">Kitasatospora purpeofusca</name>
    <dbReference type="NCBI Taxonomy" id="67352"/>
    <lineage>
        <taxon>Bacteria</taxon>
        <taxon>Bacillati</taxon>
        <taxon>Actinomycetota</taxon>
        <taxon>Actinomycetes</taxon>
        <taxon>Kitasatosporales</taxon>
        <taxon>Streptomycetaceae</taxon>
        <taxon>Kitasatospora</taxon>
    </lineage>
</organism>
<dbReference type="RefSeq" id="WP_328953282.1">
    <property type="nucleotide sequence ID" value="NZ_CP108110.1"/>
</dbReference>
<protein>
    <submittedName>
        <fullName evidence="3">GNAT family N-acetyltransferase</fullName>
        <ecNumber evidence="3">2.3.1.-</ecNumber>
    </submittedName>
</protein>
<dbReference type="Proteomes" id="UP001432222">
    <property type="component" value="Chromosome"/>
</dbReference>
<feature type="region of interest" description="Disordered" evidence="1">
    <location>
        <begin position="1"/>
        <end position="25"/>
    </location>
</feature>
<name>A0ABZ1TWL2_9ACTN</name>
<dbReference type="EC" id="2.3.1.-" evidence="3"/>
<evidence type="ECO:0000256" key="1">
    <source>
        <dbReference type="SAM" id="MobiDB-lite"/>
    </source>
</evidence>
<keyword evidence="4" id="KW-1185">Reference proteome</keyword>
<dbReference type="Pfam" id="PF13480">
    <property type="entry name" value="Acetyltransf_6"/>
    <property type="match status" value="1"/>
</dbReference>
<evidence type="ECO:0000313" key="4">
    <source>
        <dbReference type="Proteomes" id="UP001432222"/>
    </source>
</evidence>
<keyword evidence="3" id="KW-0808">Transferase</keyword>
<dbReference type="Gene3D" id="3.40.630.30">
    <property type="match status" value="1"/>
</dbReference>
<accession>A0ABZ1TWL2</accession>
<proteinExistence type="predicted"/>
<keyword evidence="3" id="KW-0012">Acyltransferase</keyword>
<feature type="domain" description="BioF2-like acetyltransferase" evidence="2">
    <location>
        <begin position="188"/>
        <end position="341"/>
    </location>
</feature>
<evidence type="ECO:0000259" key="2">
    <source>
        <dbReference type="Pfam" id="PF13480"/>
    </source>
</evidence>
<dbReference type="GO" id="GO:0016746">
    <property type="term" value="F:acyltransferase activity"/>
    <property type="evidence" value="ECO:0007669"/>
    <property type="project" value="UniProtKB-KW"/>
</dbReference>
<sequence>MGTGDVGAARPQSQASRSTTARTVPVRHRTAALPAEVVDGWRELAAGEAGGAWFSTPEWTLAWWETLGASAGDGEIVVWRDGDGRIDAVLPLLRTVQRLHPRAPLPVPCLTVLGSGAGAADHCGFVVAPHRRAEVADWLARRGRRTSLLLTDLDPGQAALLPPGAVEIGRTACPRADLTAGPEALGSRQFRADLRRYGRKLAAEGITFRWVPPALATAELPERFELLRTTVRLHRLRRAALGRPTTFDEARAPLHLRVIERAADTGRGEGPAFLVAERAGEVVGVLYGFQWRDTFAYYQIGWDQTWAPLRLGTAVIAEAIRAAAGQGLTTFDFLRGTEPYKYRFDAVDREDVSWLVPRGLPGALLGFKYRAKAARRESSAETVPAPATEAVPAAH</sequence>
<dbReference type="SUPFAM" id="SSF55729">
    <property type="entry name" value="Acyl-CoA N-acyltransferases (Nat)"/>
    <property type="match status" value="1"/>
</dbReference>
<feature type="compositionally biased region" description="Polar residues" evidence="1">
    <location>
        <begin position="11"/>
        <end position="22"/>
    </location>
</feature>
<evidence type="ECO:0000313" key="3">
    <source>
        <dbReference type="EMBL" id="WUQ82214.1"/>
    </source>
</evidence>
<dbReference type="EMBL" id="CP108110">
    <property type="protein sequence ID" value="WUQ82214.1"/>
    <property type="molecule type" value="Genomic_DNA"/>
</dbReference>
<dbReference type="InterPro" id="IPR038740">
    <property type="entry name" value="BioF2-like_GNAT_dom"/>
</dbReference>
<dbReference type="InterPro" id="IPR016181">
    <property type="entry name" value="Acyl_CoA_acyltransferase"/>
</dbReference>